<dbReference type="PROSITE" id="PS00061">
    <property type="entry name" value="ADH_SHORT"/>
    <property type="match status" value="1"/>
</dbReference>
<dbReference type="InterPro" id="IPR020904">
    <property type="entry name" value="Sc_DH/Rdtase_CS"/>
</dbReference>
<dbReference type="FunFam" id="3.40.50.720:FF:000084">
    <property type="entry name" value="Short-chain dehydrogenase reductase"/>
    <property type="match status" value="1"/>
</dbReference>
<name>A0AAX3MVW1_9BACL</name>
<dbReference type="InterPro" id="IPR002347">
    <property type="entry name" value="SDR_fam"/>
</dbReference>
<dbReference type="EC" id="1.1.1.47" evidence="3"/>
<reference evidence="3" key="1">
    <citation type="submission" date="2023-02" db="EMBL/GenBank/DDBJ databases">
        <title>Pathogen: clinical or host-associated sample.</title>
        <authorList>
            <person name="Hergert J."/>
            <person name="Casey R."/>
            <person name="Wagner J."/>
            <person name="Young E.L."/>
            <person name="Oakeson K.F."/>
        </authorList>
    </citation>
    <scope>NUCLEOTIDE SEQUENCE</scope>
    <source>
        <strain evidence="3">2022CK-00830</strain>
    </source>
</reference>
<dbReference type="SUPFAM" id="SSF51735">
    <property type="entry name" value="NAD(P)-binding Rossmann-fold domains"/>
    <property type="match status" value="1"/>
</dbReference>
<dbReference type="InterPro" id="IPR036291">
    <property type="entry name" value="NAD(P)-bd_dom_sf"/>
</dbReference>
<dbReference type="GO" id="GO:0047936">
    <property type="term" value="F:glucose 1-dehydrogenase [NAD(P)+] activity"/>
    <property type="evidence" value="ECO:0007669"/>
    <property type="project" value="UniProtKB-EC"/>
</dbReference>
<evidence type="ECO:0000313" key="3">
    <source>
        <dbReference type="EMBL" id="WDH81039.1"/>
    </source>
</evidence>
<proteinExistence type="inferred from homology"/>
<evidence type="ECO:0000256" key="1">
    <source>
        <dbReference type="ARBA" id="ARBA00006484"/>
    </source>
</evidence>
<dbReference type="RefSeq" id="WP_274358793.1">
    <property type="nucleotide sequence ID" value="NZ_CP118101.1"/>
</dbReference>
<dbReference type="CDD" id="cd05233">
    <property type="entry name" value="SDR_c"/>
    <property type="match status" value="1"/>
</dbReference>
<organism evidence="3 4">
    <name type="scientific">Paenibacillus urinalis</name>
    <dbReference type="NCBI Taxonomy" id="521520"/>
    <lineage>
        <taxon>Bacteria</taxon>
        <taxon>Bacillati</taxon>
        <taxon>Bacillota</taxon>
        <taxon>Bacilli</taxon>
        <taxon>Bacillales</taxon>
        <taxon>Paenibacillaceae</taxon>
        <taxon>Paenibacillus</taxon>
    </lineage>
</organism>
<dbReference type="PRINTS" id="PR00081">
    <property type="entry name" value="GDHRDH"/>
</dbReference>
<dbReference type="PANTHER" id="PTHR24321">
    <property type="entry name" value="DEHYDROGENASES, SHORT CHAIN"/>
    <property type="match status" value="1"/>
</dbReference>
<dbReference type="Pfam" id="PF13561">
    <property type="entry name" value="adh_short_C2"/>
    <property type="match status" value="1"/>
</dbReference>
<dbReference type="PRINTS" id="PR00080">
    <property type="entry name" value="SDRFAMILY"/>
</dbReference>
<dbReference type="AlphaFoldDB" id="A0AAX3MVW1"/>
<comment type="similarity">
    <text evidence="1">Belongs to the short-chain dehydrogenases/reductases (SDR) family.</text>
</comment>
<protein>
    <submittedName>
        <fullName evidence="3">Glucose 1-dehydrogenase</fullName>
        <ecNumber evidence="3">1.1.1.47</ecNumber>
    </submittedName>
</protein>
<dbReference type="Proteomes" id="UP001220962">
    <property type="component" value="Chromosome"/>
</dbReference>
<evidence type="ECO:0000256" key="2">
    <source>
        <dbReference type="ARBA" id="ARBA00023002"/>
    </source>
</evidence>
<dbReference type="EMBL" id="CP118101">
    <property type="protein sequence ID" value="WDH81039.1"/>
    <property type="molecule type" value="Genomic_DNA"/>
</dbReference>
<dbReference type="GO" id="GO:0008206">
    <property type="term" value="P:bile acid metabolic process"/>
    <property type="evidence" value="ECO:0007669"/>
    <property type="project" value="UniProtKB-ARBA"/>
</dbReference>
<dbReference type="NCBIfam" id="NF005559">
    <property type="entry name" value="PRK07231.1"/>
    <property type="match status" value="1"/>
</dbReference>
<sequence length="249" mass="26967">MKFKDDVVIVTGAAQGIGKVVAEAYAEQGAKVVLTDQNEEKGAAAAAAIRQKGETAIFVACDVRSEEAIVHLMNTAMREYGKIDILINNAGYGIWKSPLELSLNEWDDVMNTNARSCFLTTREAAKCMGNNKQGGAVVNMASTRATMSEPNSEAYAASKGAIVALTHAMAVSLADKRIRVNSISPGWIETGDYRELREIDHVQHPSQRVGKPEDIARACLFLTAPDNDFVTGENLVIDGGMTRKMIYEP</sequence>
<dbReference type="PANTHER" id="PTHR24321:SF8">
    <property type="entry name" value="ESTRADIOL 17-BETA-DEHYDROGENASE 8-RELATED"/>
    <property type="match status" value="1"/>
</dbReference>
<dbReference type="Gene3D" id="3.40.50.720">
    <property type="entry name" value="NAD(P)-binding Rossmann-like Domain"/>
    <property type="match status" value="1"/>
</dbReference>
<evidence type="ECO:0000313" key="4">
    <source>
        <dbReference type="Proteomes" id="UP001220962"/>
    </source>
</evidence>
<accession>A0AAX3MVW1</accession>
<keyword evidence="2 3" id="KW-0560">Oxidoreductase</keyword>
<gene>
    <name evidence="3" type="ORF">PUW23_16030</name>
</gene>